<evidence type="ECO:0000313" key="3">
    <source>
        <dbReference type="EMBL" id="NEK96320.1"/>
    </source>
</evidence>
<evidence type="ECO:0000313" key="6">
    <source>
        <dbReference type="Proteomes" id="UP000471152"/>
    </source>
</evidence>
<keyword evidence="2" id="KW-0472">Membrane</keyword>
<organism evidence="3 5">
    <name type="scientific">Modestobacter muralis</name>
    <dbReference type="NCBI Taxonomy" id="1608614"/>
    <lineage>
        <taxon>Bacteria</taxon>
        <taxon>Bacillati</taxon>
        <taxon>Actinomycetota</taxon>
        <taxon>Actinomycetes</taxon>
        <taxon>Geodermatophilales</taxon>
        <taxon>Geodermatophilaceae</taxon>
        <taxon>Modestobacter</taxon>
    </lineage>
</organism>
<protein>
    <recommendedName>
        <fullName evidence="7">LPXTG cell wall anchor domain-containing protein</fullName>
    </recommendedName>
</protein>
<dbReference type="Proteomes" id="UP000468828">
    <property type="component" value="Unassembled WGS sequence"/>
</dbReference>
<evidence type="ECO:0000313" key="4">
    <source>
        <dbReference type="EMBL" id="NEN53220.1"/>
    </source>
</evidence>
<comment type="caution">
    <text evidence="3">The sequence shown here is derived from an EMBL/GenBank/DDBJ whole genome shotgun (WGS) entry which is preliminary data.</text>
</comment>
<reference evidence="3 5" key="1">
    <citation type="submission" date="2020-01" db="EMBL/GenBank/DDBJ databases">
        <title>the WGS Modestobacter muralis CPCC 204518.</title>
        <authorList>
            <person name="Jiang Z."/>
        </authorList>
    </citation>
    <scope>NUCLEOTIDE SEQUENCE [LARGE SCALE GENOMIC DNA]</scope>
    <source>
        <strain evidence="3 5">DSM 100205</strain>
    </source>
</reference>
<gene>
    <name evidence="4" type="ORF">G3R41_20145</name>
    <name evidence="3" type="ORF">GCU67_19430</name>
</gene>
<sequence length="132" mass="12594">GTDGDSTVDIDVPVIVCGNGIGLLGDATGTCTTPTGITGGTIVAPAIPGTQPLPPSGQSGAFPGVVAQALSGLPLTQDSSATSTTATGTTAGNGRDGELAYTGTTVTGLLLAGLLALTLGLGSTLAVRRRMG</sequence>
<keyword evidence="5" id="KW-1185">Reference proteome</keyword>
<proteinExistence type="predicted"/>
<evidence type="ECO:0000256" key="1">
    <source>
        <dbReference type="SAM" id="MobiDB-lite"/>
    </source>
</evidence>
<evidence type="ECO:0000256" key="2">
    <source>
        <dbReference type="SAM" id="Phobius"/>
    </source>
</evidence>
<reference evidence="4 6" key="2">
    <citation type="submission" date="2020-02" db="EMBL/GenBank/DDBJ databases">
        <title>The WGS of Modestobacter muralis DSM 100205.</title>
        <authorList>
            <person name="Jiang Z."/>
        </authorList>
    </citation>
    <scope>NUCLEOTIDE SEQUENCE [LARGE SCALE GENOMIC DNA]</scope>
    <source>
        <strain evidence="4 6">DSM 100205</strain>
    </source>
</reference>
<evidence type="ECO:0008006" key="7">
    <source>
        <dbReference type="Google" id="ProtNLM"/>
    </source>
</evidence>
<name>A0A6P0EZJ0_9ACTN</name>
<feature type="transmembrane region" description="Helical" evidence="2">
    <location>
        <begin position="106"/>
        <end position="127"/>
    </location>
</feature>
<dbReference type="EMBL" id="JAAGWH010000061">
    <property type="protein sequence ID" value="NEK96320.1"/>
    <property type="molecule type" value="Genomic_DNA"/>
</dbReference>
<keyword evidence="2" id="KW-0812">Transmembrane</keyword>
<feature type="region of interest" description="Disordered" evidence="1">
    <location>
        <begin position="76"/>
        <end position="96"/>
    </location>
</feature>
<dbReference type="AlphaFoldDB" id="A0A6P0EZJ0"/>
<keyword evidence="2" id="KW-1133">Transmembrane helix</keyword>
<feature type="compositionally biased region" description="Low complexity" evidence="1">
    <location>
        <begin position="79"/>
        <end position="92"/>
    </location>
</feature>
<feature type="non-terminal residue" evidence="3">
    <location>
        <position position="1"/>
    </location>
</feature>
<evidence type="ECO:0000313" key="5">
    <source>
        <dbReference type="Proteomes" id="UP000468828"/>
    </source>
</evidence>
<dbReference type="Proteomes" id="UP000471152">
    <property type="component" value="Unassembled WGS sequence"/>
</dbReference>
<dbReference type="RefSeq" id="WP_211661752.1">
    <property type="nucleotide sequence ID" value="NZ_JAAGWB010000064.1"/>
</dbReference>
<dbReference type="EMBL" id="JAAGWB010000064">
    <property type="protein sequence ID" value="NEN53220.1"/>
    <property type="molecule type" value="Genomic_DNA"/>
</dbReference>
<accession>A0A6P0EZJ0</accession>